<comment type="caution">
    <text evidence="2">The sequence shown here is derived from an EMBL/GenBank/DDBJ whole genome shotgun (WGS) entry which is preliminary data.</text>
</comment>
<feature type="region of interest" description="Disordered" evidence="1">
    <location>
        <begin position="1"/>
        <end position="71"/>
    </location>
</feature>
<name>A0ABN9R6V1_9DINO</name>
<evidence type="ECO:0000313" key="2">
    <source>
        <dbReference type="EMBL" id="CAK0814133.1"/>
    </source>
</evidence>
<protein>
    <recommendedName>
        <fullName evidence="4">Fe2OG dioxygenase domain-containing protein</fullName>
    </recommendedName>
</protein>
<feature type="compositionally biased region" description="Low complexity" evidence="1">
    <location>
        <begin position="22"/>
        <end position="47"/>
    </location>
</feature>
<reference evidence="2" key="1">
    <citation type="submission" date="2023-10" db="EMBL/GenBank/DDBJ databases">
        <authorList>
            <person name="Chen Y."/>
            <person name="Shah S."/>
            <person name="Dougan E. K."/>
            <person name="Thang M."/>
            <person name="Chan C."/>
        </authorList>
    </citation>
    <scope>NUCLEOTIDE SEQUENCE [LARGE SCALE GENOMIC DNA]</scope>
</reference>
<proteinExistence type="predicted"/>
<feature type="region of interest" description="Disordered" evidence="1">
    <location>
        <begin position="330"/>
        <end position="371"/>
    </location>
</feature>
<dbReference type="EMBL" id="CAUYUJ010005557">
    <property type="protein sequence ID" value="CAK0814133.1"/>
    <property type="molecule type" value="Genomic_DNA"/>
</dbReference>
<sequence>MAQGVRKRMRRTARARKRQRQETQAAVAPSSVTAASAEARAAGADSASEAEESEEEEEEELQLALDDDGRIGVHGPSPQYAFRAFPRLLAPSAAELEGLRRDCRTAFTARATAQGQKYSSGDTFWVPAGARPATVLEQLALDIFRLHTAGCDEGDLNGSGAEWWTQVIDAGDDIGWHYDRDYALEADAGVSIHPHLATVTYLSEPGAPTVIVEHTDLGGSAASRSSDGPRAAHLSLPTVGNHVAFDGRWLHGAPAELAALRPPGGSGAGPCGTRYTFLVNVWLNHKPVTARVFRPGGGAALARGPGIALGAAASSGAVAKLRCTAGDAEEHSWVFPPAEEEEAEEETPREKDEEVDAGGGGGAASSAEAPLRSGQQRLWLTLPCKALRRALAGSAAGACSSFTVELGAGQAAVEYFRVDPVGDGEEVAFGKGLVCQPCTR</sequence>
<accession>A0ABN9R6V1</accession>
<dbReference type="Proteomes" id="UP001189429">
    <property type="component" value="Unassembled WGS sequence"/>
</dbReference>
<feature type="compositionally biased region" description="Basic residues" evidence="1">
    <location>
        <begin position="1"/>
        <end position="19"/>
    </location>
</feature>
<evidence type="ECO:0008006" key="4">
    <source>
        <dbReference type="Google" id="ProtNLM"/>
    </source>
</evidence>
<evidence type="ECO:0000256" key="1">
    <source>
        <dbReference type="SAM" id="MobiDB-lite"/>
    </source>
</evidence>
<keyword evidence="3" id="KW-1185">Reference proteome</keyword>
<gene>
    <name evidence="2" type="ORF">PCOR1329_LOCUS17816</name>
</gene>
<organism evidence="2 3">
    <name type="scientific">Prorocentrum cordatum</name>
    <dbReference type="NCBI Taxonomy" id="2364126"/>
    <lineage>
        <taxon>Eukaryota</taxon>
        <taxon>Sar</taxon>
        <taxon>Alveolata</taxon>
        <taxon>Dinophyceae</taxon>
        <taxon>Prorocentrales</taxon>
        <taxon>Prorocentraceae</taxon>
        <taxon>Prorocentrum</taxon>
    </lineage>
</organism>
<evidence type="ECO:0000313" key="3">
    <source>
        <dbReference type="Proteomes" id="UP001189429"/>
    </source>
</evidence>
<feature type="compositionally biased region" description="Acidic residues" evidence="1">
    <location>
        <begin position="48"/>
        <end position="61"/>
    </location>
</feature>